<feature type="region of interest" description="Disordered" evidence="3">
    <location>
        <begin position="420"/>
        <end position="444"/>
    </location>
</feature>
<feature type="domain" description="RUN" evidence="5">
    <location>
        <begin position="128"/>
        <end position="272"/>
    </location>
</feature>
<feature type="domain" description="SH3" evidence="4">
    <location>
        <begin position="442"/>
        <end position="500"/>
    </location>
</feature>
<dbReference type="GeneTree" id="ENSGT00900000141033"/>
<evidence type="ECO:0000256" key="2">
    <source>
        <dbReference type="PROSITE-ProRule" id="PRU00192"/>
    </source>
</evidence>
<organism evidence="6 7">
    <name type="scientific">Ornithorhynchus anatinus</name>
    <name type="common">Duckbill platypus</name>
    <dbReference type="NCBI Taxonomy" id="9258"/>
    <lineage>
        <taxon>Eukaryota</taxon>
        <taxon>Metazoa</taxon>
        <taxon>Chordata</taxon>
        <taxon>Craniata</taxon>
        <taxon>Vertebrata</taxon>
        <taxon>Euteleostomi</taxon>
        <taxon>Mammalia</taxon>
        <taxon>Monotremata</taxon>
        <taxon>Ornithorhynchidae</taxon>
        <taxon>Ornithorhynchus</taxon>
    </lineage>
</organism>
<feature type="region of interest" description="Disordered" evidence="3">
    <location>
        <begin position="1"/>
        <end position="122"/>
    </location>
</feature>
<sequence length="500" mass="53354">MEAASPGWERPDFPQRFQRCSASTGRLADDRGHSSSSSRRLADARVIGNGGIPRPLGASVRVPGAQSAVPSARGRTAEEGTDTRPPPPRPRGWRDGARRAGVGRSPTRPPPGAGVPQAQLGDSRLSPEVGHLVLGGLCPALHALVADGLKPFRKDVITGQRRSSPWTVVEASVRADPRGGSLGALHRQISRLTPLGSSRSRFHAFVLGLLNTKQLELWFCRLQEDEGLLSVLYVPSAFLWPAREARPPPARELLLLLQPLSVLSFRLDLLFEHRHHLPPAGPSDRAPPPPPAPGLQQTVRAVLGWGRRWARSRGPPAGSPGPAPAPAPAPAPLPAVPPPDGWWGRLTRATRVYASGPGRPRGGQTPDGEAGAGRSRWLGRPFGVPGVAVEGESGAPRTRRPSSWLPPAINVLALVKKGELPQPDLRPEDPEDPDHPAPSPPQAHRAVRALCDHVAAGPDQLSFQKGEILRVVSTVDEDWLRCGREGAEGLVPVGYTSLIL</sequence>
<evidence type="ECO:0000259" key="4">
    <source>
        <dbReference type="PROSITE" id="PS50002"/>
    </source>
</evidence>
<feature type="region of interest" description="Disordered" evidence="3">
    <location>
        <begin position="310"/>
        <end position="403"/>
    </location>
</feature>
<dbReference type="SUPFAM" id="SSF50044">
    <property type="entry name" value="SH3-domain"/>
    <property type="match status" value="1"/>
</dbReference>
<evidence type="ECO:0000256" key="3">
    <source>
        <dbReference type="SAM" id="MobiDB-lite"/>
    </source>
</evidence>
<evidence type="ECO:0008006" key="8">
    <source>
        <dbReference type="Google" id="ProtNLM"/>
    </source>
</evidence>
<dbReference type="SUPFAM" id="SSF140741">
    <property type="entry name" value="RUN domain-like"/>
    <property type="match status" value="1"/>
</dbReference>
<dbReference type="Gene3D" id="2.30.30.40">
    <property type="entry name" value="SH3 Domains"/>
    <property type="match status" value="1"/>
</dbReference>
<dbReference type="Bgee" id="ENSOANG00000043091">
    <property type="expression patterns" value="Expressed in heart and 7 other cell types or tissues"/>
</dbReference>
<name>A0A6I8NXQ7_ORNAN</name>
<dbReference type="InParanoid" id="A0A6I8NXQ7"/>
<feature type="compositionally biased region" description="Pro residues" evidence="3">
    <location>
        <begin position="317"/>
        <end position="340"/>
    </location>
</feature>
<reference evidence="6" key="3">
    <citation type="submission" date="2025-09" db="UniProtKB">
        <authorList>
            <consortium name="Ensembl"/>
        </authorList>
    </citation>
    <scope>IDENTIFICATION</scope>
    <source>
        <strain evidence="6">Glennie</strain>
    </source>
</reference>
<dbReference type="InterPro" id="IPR047343">
    <property type="entry name" value="RUSC1_2"/>
</dbReference>
<dbReference type="SMART" id="SM00593">
    <property type="entry name" value="RUN"/>
    <property type="match status" value="1"/>
</dbReference>
<dbReference type="Pfam" id="PF14604">
    <property type="entry name" value="SH3_9"/>
    <property type="match status" value="1"/>
</dbReference>
<dbReference type="SMART" id="SM00326">
    <property type="entry name" value="SH3"/>
    <property type="match status" value="1"/>
</dbReference>
<dbReference type="InterPro" id="IPR037213">
    <property type="entry name" value="Run_dom_sf"/>
</dbReference>
<evidence type="ECO:0000313" key="7">
    <source>
        <dbReference type="Proteomes" id="UP000002279"/>
    </source>
</evidence>
<reference evidence="6" key="2">
    <citation type="submission" date="2025-08" db="UniProtKB">
        <authorList>
            <consortium name="Ensembl"/>
        </authorList>
    </citation>
    <scope>IDENTIFICATION</scope>
    <source>
        <strain evidence="6">Glennie</strain>
    </source>
</reference>
<dbReference type="InterPro" id="IPR001452">
    <property type="entry name" value="SH3_domain"/>
</dbReference>
<dbReference type="PROSITE" id="PS50002">
    <property type="entry name" value="SH3"/>
    <property type="match status" value="1"/>
</dbReference>
<protein>
    <recommendedName>
        <fullName evidence="8">RUN and SH3 domain containing 1</fullName>
    </recommendedName>
</protein>
<reference evidence="6 7" key="1">
    <citation type="journal article" date="2008" name="Nature">
        <title>Genome analysis of the platypus reveals unique signatures of evolution.</title>
        <authorList>
            <person name="Warren W.C."/>
            <person name="Hillier L.W."/>
            <person name="Marshall Graves J.A."/>
            <person name="Birney E."/>
            <person name="Ponting C.P."/>
            <person name="Grutzner F."/>
            <person name="Belov K."/>
            <person name="Miller W."/>
            <person name="Clarke L."/>
            <person name="Chinwalla A.T."/>
            <person name="Yang S.P."/>
            <person name="Heger A."/>
            <person name="Locke D.P."/>
            <person name="Miethke P."/>
            <person name="Waters P.D."/>
            <person name="Veyrunes F."/>
            <person name="Fulton L."/>
            <person name="Fulton B."/>
            <person name="Graves T."/>
            <person name="Wallis J."/>
            <person name="Puente X.S."/>
            <person name="Lopez-Otin C."/>
            <person name="Ordonez G.R."/>
            <person name="Eichler E.E."/>
            <person name="Chen L."/>
            <person name="Cheng Z."/>
            <person name="Deakin J.E."/>
            <person name="Alsop A."/>
            <person name="Thompson K."/>
            <person name="Kirby P."/>
            <person name="Papenfuss A.T."/>
            <person name="Wakefield M.J."/>
            <person name="Olender T."/>
            <person name="Lancet D."/>
            <person name="Huttley G.A."/>
            <person name="Smit A.F."/>
            <person name="Pask A."/>
            <person name="Temple-Smith P."/>
            <person name="Batzer M.A."/>
            <person name="Walker J.A."/>
            <person name="Konkel M.K."/>
            <person name="Harris R.S."/>
            <person name="Whittington C.M."/>
            <person name="Wong E.S."/>
            <person name="Gemmell N.J."/>
            <person name="Buschiazzo E."/>
            <person name="Vargas Jentzsch I.M."/>
            <person name="Merkel A."/>
            <person name="Schmitz J."/>
            <person name="Zemann A."/>
            <person name="Churakov G."/>
            <person name="Kriegs J.O."/>
            <person name="Brosius J."/>
            <person name="Murchison E.P."/>
            <person name="Sachidanandam R."/>
            <person name="Smith C."/>
            <person name="Hannon G.J."/>
            <person name="Tsend-Ayush E."/>
            <person name="McMillan D."/>
            <person name="Attenborough R."/>
            <person name="Rens W."/>
            <person name="Ferguson-Smith M."/>
            <person name="Lefevre C.M."/>
            <person name="Sharp J.A."/>
            <person name="Nicholas K.R."/>
            <person name="Ray D.A."/>
            <person name="Kube M."/>
            <person name="Reinhardt R."/>
            <person name="Pringle T.H."/>
            <person name="Taylor J."/>
            <person name="Jones R.C."/>
            <person name="Nixon B."/>
            <person name="Dacheux J.L."/>
            <person name="Niwa H."/>
            <person name="Sekita Y."/>
            <person name="Huang X."/>
            <person name="Stark A."/>
            <person name="Kheradpour P."/>
            <person name="Kellis M."/>
            <person name="Flicek P."/>
            <person name="Chen Y."/>
            <person name="Webber C."/>
            <person name="Hardison R."/>
            <person name="Nelson J."/>
            <person name="Hallsworth-Pepin K."/>
            <person name="Delehaunty K."/>
            <person name="Markovic C."/>
            <person name="Minx P."/>
            <person name="Feng Y."/>
            <person name="Kremitzki C."/>
            <person name="Mitreva M."/>
            <person name="Glasscock J."/>
            <person name="Wylie T."/>
            <person name="Wohldmann P."/>
            <person name="Thiru P."/>
            <person name="Nhan M.N."/>
            <person name="Pohl C.S."/>
            <person name="Smith S.M."/>
            <person name="Hou S."/>
            <person name="Nefedov M."/>
            <person name="de Jong P.J."/>
            <person name="Renfree M.B."/>
            <person name="Mardis E.R."/>
            <person name="Wilson R.K."/>
        </authorList>
    </citation>
    <scope>NUCLEOTIDE SEQUENCE [LARGE SCALE GENOMIC DNA]</scope>
    <source>
        <strain evidence="6 7">Glennie</strain>
    </source>
</reference>
<dbReference type="Pfam" id="PF02759">
    <property type="entry name" value="RUN"/>
    <property type="match status" value="1"/>
</dbReference>
<proteinExistence type="predicted"/>
<dbReference type="InterPro" id="IPR004012">
    <property type="entry name" value="Run_dom"/>
</dbReference>
<keyword evidence="1 2" id="KW-0728">SH3 domain</keyword>
<evidence type="ECO:0000259" key="5">
    <source>
        <dbReference type="PROSITE" id="PS50826"/>
    </source>
</evidence>
<dbReference type="AlphaFoldDB" id="A0A6I8NXQ7"/>
<evidence type="ECO:0000313" key="6">
    <source>
        <dbReference type="Ensembl" id="ENSOANP00000046108.1"/>
    </source>
</evidence>
<dbReference type="PROSITE" id="PS50826">
    <property type="entry name" value="RUN"/>
    <property type="match status" value="1"/>
</dbReference>
<dbReference type="Ensembl" id="ENSOANT00000048891.1">
    <property type="protein sequence ID" value="ENSOANP00000046108.1"/>
    <property type="gene ID" value="ENSOANG00000043091.1"/>
</dbReference>
<dbReference type="Gene3D" id="1.20.58.900">
    <property type="match status" value="1"/>
</dbReference>
<accession>A0A6I8NXQ7</accession>
<dbReference type="PANTHER" id="PTHR15591:SF11">
    <property type="entry name" value="AP-4 COMPLEX ACCESSORY SUBUNIT RUSC1"/>
    <property type="match status" value="1"/>
</dbReference>
<dbReference type="OMA" id="RETASHW"/>
<dbReference type="InterPro" id="IPR036028">
    <property type="entry name" value="SH3-like_dom_sf"/>
</dbReference>
<dbReference type="Proteomes" id="UP000002279">
    <property type="component" value="Chromosome X5"/>
</dbReference>
<keyword evidence="7" id="KW-1185">Reference proteome</keyword>
<evidence type="ECO:0000256" key="1">
    <source>
        <dbReference type="ARBA" id="ARBA00022443"/>
    </source>
</evidence>
<dbReference type="PANTHER" id="PTHR15591">
    <property type="entry name" value="RUN AND SH3 DOMAIN CONTAINING"/>
    <property type="match status" value="1"/>
</dbReference>